<feature type="transmembrane region" description="Helical" evidence="1">
    <location>
        <begin position="155"/>
        <end position="173"/>
    </location>
</feature>
<dbReference type="PANTHER" id="PTHR44216:SF3">
    <property type="entry name" value="PROTEIN O-MANNOSYL-TRANSFERASE TMTC2"/>
    <property type="match status" value="1"/>
</dbReference>
<gene>
    <name evidence="2" type="ORF">METZ01_LOCUS233364</name>
</gene>
<reference evidence="2" key="1">
    <citation type="submission" date="2018-05" db="EMBL/GenBank/DDBJ databases">
        <authorList>
            <person name="Lanie J.A."/>
            <person name="Ng W.-L."/>
            <person name="Kazmierczak K.M."/>
            <person name="Andrzejewski T.M."/>
            <person name="Davidsen T.M."/>
            <person name="Wayne K.J."/>
            <person name="Tettelin H."/>
            <person name="Glass J.I."/>
            <person name="Rusch D."/>
            <person name="Podicherti R."/>
            <person name="Tsui H.-C.T."/>
            <person name="Winkler M.E."/>
        </authorList>
    </citation>
    <scope>NUCLEOTIDE SEQUENCE</scope>
</reference>
<feature type="transmembrane region" description="Helical" evidence="1">
    <location>
        <begin position="205"/>
        <end position="229"/>
    </location>
</feature>
<accession>A0A382GZQ2</accession>
<dbReference type="PANTHER" id="PTHR44216">
    <property type="entry name" value="PROTEIN O-MANNOSYL-TRANSFERASE TMTC2"/>
    <property type="match status" value="1"/>
</dbReference>
<keyword evidence="1" id="KW-0812">Transmembrane</keyword>
<dbReference type="AlphaFoldDB" id="A0A382GZQ2"/>
<name>A0A382GZQ2_9ZZZZ</name>
<evidence type="ECO:0000313" key="2">
    <source>
        <dbReference type="EMBL" id="SVB80510.1"/>
    </source>
</evidence>
<evidence type="ECO:0000256" key="1">
    <source>
        <dbReference type="SAM" id="Phobius"/>
    </source>
</evidence>
<feature type="transmembrane region" description="Helical" evidence="1">
    <location>
        <begin position="180"/>
        <end position="199"/>
    </location>
</feature>
<feature type="non-terminal residue" evidence="2">
    <location>
        <position position="329"/>
    </location>
</feature>
<dbReference type="GO" id="GO:0005789">
    <property type="term" value="C:endoplasmic reticulum membrane"/>
    <property type="evidence" value="ECO:0007669"/>
    <property type="project" value="TreeGrafter"/>
</dbReference>
<proteinExistence type="predicted"/>
<keyword evidence="1" id="KW-1133">Transmembrane helix</keyword>
<organism evidence="2">
    <name type="scientific">marine metagenome</name>
    <dbReference type="NCBI Taxonomy" id="408172"/>
    <lineage>
        <taxon>unclassified sequences</taxon>
        <taxon>metagenomes</taxon>
        <taxon>ecological metagenomes</taxon>
    </lineage>
</organism>
<dbReference type="InterPro" id="IPR052384">
    <property type="entry name" value="TMTC_O-mannosyltransferase"/>
</dbReference>
<feature type="transmembrane region" description="Helical" evidence="1">
    <location>
        <begin position="307"/>
        <end position="327"/>
    </location>
</feature>
<dbReference type="GO" id="GO:0035269">
    <property type="term" value="P:protein O-linked glycosylation via mannose"/>
    <property type="evidence" value="ECO:0007669"/>
    <property type="project" value="TreeGrafter"/>
</dbReference>
<keyword evidence="1" id="KW-0472">Membrane</keyword>
<sequence length="329" mass="38300">MGNSLYDKPHFRSCIFLLLLGTLVYGNHLKNPFQFDTVGYMVNENRLANINEQLSISYLLDDFFHRSLLQISIAFNANLDGFNTFSYHLINLLLHLINSLLVYFITCRAWCYLKLVDNKSIETEIRFVSLFTGILFLLHPIQTESVVYIMSRSEVFAGTFYLSSFLLFQVYLAKDTPSKIGYKVLVFFVISIIFILGFSVKQTLITLPFMLLLYFIFGQKSGSVFILWLKRYKWEIGFIALAGIAILFHKLLTDESFLTGPSSAGEDIGRLNYMRTQPSVIFFYYLKLLVFPINLNIDPDILLLTDWWSWNFFISFLGILGLIYFFYQF</sequence>
<feature type="transmembrane region" description="Helical" evidence="1">
    <location>
        <begin position="125"/>
        <end position="143"/>
    </location>
</feature>
<protein>
    <recommendedName>
        <fullName evidence="3">Glycosyltransferase RgtA/B/C/D-like domain-containing protein</fullName>
    </recommendedName>
</protein>
<dbReference type="EMBL" id="UINC01058352">
    <property type="protein sequence ID" value="SVB80510.1"/>
    <property type="molecule type" value="Genomic_DNA"/>
</dbReference>
<evidence type="ECO:0008006" key="3">
    <source>
        <dbReference type="Google" id="ProtNLM"/>
    </source>
</evidence>
<dbReference type="GO" id="GO:0000030">
    <property type="term" value="F:mannosyltransferase activity"/>
    <property type="evidence" value="ECO:0007669"/>
    <property type="project" value="TreeGrafter"/>
</dbReference>
<feature type="transmembrane region" description="Helical" evidence="1">
    <location>
        <begin position="92"/>
        <end position="113"/>
    </location>
</feature>